<protein>
    <submittedName>
        <fullName evidence="1">Uncharacterized protein</fullName>
    </submittedName>
</protein>
<accession>A0A9Q8SHW4</accession>
<organism evidence="1 2">
    <name type="scientific">Colletotrichum lupini</name>
    <dbReference type="NCBI Taxonomy" id="145971"/>
    <lineage>
        <taxon>Eukaryota</taxon>
        <taxon>Fungi</taxon>
        <taxon>Dikarya</taxon>
        <taxon>Ascomycota</taxon>
        <taxon>Pezizomycotina</taxon>
        <taxon>Sordariomycetes</taxon>
        <taxon>Hypocreomycetidae</taxon>
        <taxon>Glomerellales</taxon>
        <taxon>Glomerellaceae</taxon>
        <taxon>Colletotrichum</taxon>
        <taxon>Colletotrichum acutatum species complex</taxon>
    </lineage>
</organism>
<dbReference type="Proteomes" id="UP000830671">
    <property type="component" value="Chromosome 2"/>
</dbReference>
<name>A0A9Q8SHW4_9PEZI</name>
<proteinExistence type="predicted"/>
<reference evidence="1" key="1">
    <citation type="journal article" date="2021" name="Mol. Plant Microbe Interact.">
        <title>Complete Genome Sequence of the Plant-Pathogenic Fungus Colletotrichum lupini.</title>
        <authorList>
            <person name="Baroncelli R."/>
            <person name="Pensec F."/>
            <person name="Da Lio D."/>
            <person name="Boufleur T."/>
            <person name="Vicente I."/>
            <person name="Sarrocco S."/>
            <person name="Picot A."/>
            <person name="Baraldi E."/>
            <person name="Sukno S."/>
            <person name="Thon M."/>
            <person name="Le Floch G."/>
        </authorList>
    </citation>
    <scope>NUCLEOTIDE SEQUENCE</scope>
    <source>
        <strain evidence="1">IMI 504893</strain>
    </source>
</reference>
<dbReference type="EMBL" id="CP019474">
    <property type="protein sequence ID" value="UQC77418.1"/>
    <property type="molecule type" value="Genomic_DNA"/>
</dbReference>
<sequence>MRSLTAEGVKSSSAAQLYVGREYERDEDDLQGSRNTTNDRWARRRKHYTGCRGSKLEQLGQYAEHTDVVVIDGFPEAMSLKIIGRSDTKLIAEEAMEKWHKFTVSAKETTHAQRYSGIVCAVTRKGLSQCTKHISKEKPLIKSNLKNANAIL</sequence>
<evidence type="ECO:0000313" key="2">
    <source>
        <dbReference type="Proteomes" id="UP000830671"/>
    </source>
</evidence>
<gene>
    <name evidence="1" type="ORF">CLUP02_02886</name>
</gene>
<dbReference type="GeneID" id="73336924"/>
<evidence type="ECO:0000313" key="1">
    <source>
        <dbReference type="EMBL" id="UQC77418.1"/>
    </source>
</evidence>
<dbReference type="KEGG" id="clup:CLUP02_02886"/>
<keyword evidence="2" id="KW-1185">Reference proteome</keyword>
<dbReference type="RefSeq" id="XP_049139057.1">
    <property type="nucleotide sequence ID" value="XM_049281914.1"/>
</dbReference>
<dbReference type="AlphaFoldDB" id="A0A9Q8SHW4"/>